<evidence type="ECO:0000256" key="2">
    <source>
        <dbReference type="ARBA" id="ARBA00010024"/>
    </source>
</evidence>
<feature type="domain" description="CCT" evidence="11">
    <location>
        <begin position="585"/>
        <end position="627"/>
    </location>
</feature>
<reference evidence="12 13" key="1">
    <citation type="journal article" date="2018" name="Mol. Plant">
        <title>The genome of Artemisia annua provides insight into the evolution of Asteraceae family and artemisinin biosynthesis.</title>
        <authorList>
            <person name="Shen Q."/>
            <person name="Zhang L."/>
            <person name="Liao Z."/>
            <person name="Wang S."/>
            <person name="Yan T."/>
            <person name="Shi P."/>
            <person name="Liu M."/>
            <person name="Fu X."/>
            <person name="Pan Q."/>
            <person name="Wang Y."/>
            <person name="Lv Z."/>
            <person name="Lu X."/>
            <person name="Zhang F."/>
            <person name="Jiang W."/>
            <person name="Ma Y."/>
            <person name="Chen M."/>
            <person name="Hao X."/>
            <person name="Li L."/>
            <person name="Tang Y."/>
            <person name="Lv G."/>
            <person name="Zhou Y."/>
            <person name="Sun X."/>
            <person name="Brodelius P.E."/>
            <person name="Rose J.K.C."/>
            <person name="Tang K."/>
        </authorList>
    </citation>
    <scope>NUCLEOTIDE SEQUENCE [LARGE SCALE GENOMIC DNA]</scope>
    <source>
        <strain evidence="13">cv. Huhao1</strain>
        <tissue evidence="12">Leaf</tissue>
    </source>
</reference>
<evidence type="ECO:0000313" key="13">
    <source>
        <dbReference type="Proteomes" id="UP000245207"/>
    </source>
</evidence>
<protein>
    <submittedName>
        <fullName evidence="12">CCT domain-containing protein</fullName>
    </submittedName>
</protein>
<organism evidence="12 13">
    <name type="scientific">Artemisia annua</name>
    <name type="common">Sweet wormwood</name>
    <dbReference type="NCBI Taxonomy" id="35608"/>
    <lineage>
        <taxon>Eukaryota</taxon>
        <taxon>Viridiplantae</taxon>
        <taxon>Streptophyta</taxon>
        <taxon>Embryophyta</taxon>
        <taxon>Tracheophyta</taxon>
        <taxon>Spermatophyta</taxon>
        <taxon>Magnoliopsida</taxon>
        <taxon>eudicotyledons</taxon>
        <taxon>Gunneridae</taxon>
        <taxon>Pentapetalae</taxon>
        <taxon>asterids</taxon>
        <taxon>campanulids</taxon>
        <taxon>Asterales</taxon>
        <taxon>Asteraceae</taxon>
        <taxon>Asteroideae</taxon>
        <taxon>Anthemideae</taxon>
        <taxon>Artemisiinae</taxon>
        <taxon>Artemisia</taxon>
    </lineage>
</organism>
<comment type="similarity">
    <text evidence="2">Belongs to the CONSTANS family.</text>
</comment>
<dbReference type="CDD" id="cd19821">
    <property type="entry name" value="Bbox1_BBX-like"/>
    <property type="match status" value="1"/>
</dbReference>
<evidence type="ECO:0000256" key="7">
    <source>
        <dbReference type="PROSITE-ProRule" id="PRU00024"/>
    </source>
</evidence>
<dbReference type="Proteomes" id="UP000245207">
    <property type="component" value="Unassembled WGS sequence"/>
</dbReference>
<evidence type="ECO:0000256" key="5">
    <source>
        <dbReference type="ARBA" id="ARBA00022833"/>
    </source>
</evidence>
<dbReference type="PROSITE" id="PS51017">
    <property type="entry name" value="CCT"/>
    <property type="match status" value="2"/>
</dbReference>
<dbReference type="InterPro" id="IPR049808">
    <property type="entry name" value="CONSTANS-like_Bbox1"/>
</dbReference>
<feature type="domain" description="CCT" evidence="11">
    <location>
        <begin position="365"/>
        <end position="407"/>
    </location>
</feature>
<dbReference type="InterPro" id="IPR000315">
    <property type="entry name" value="Znf_B-box"/>
</dbReference>
<keyword evidence="4 7" id="KW-0863">Zinc-finger</keyword>
<gene>
    <name evidence="12" type="ORF">CTI12_AA229990</name>
</gene>
<dbReference type="PANTHER" id="PTHR31874">
    <property type="entry name" value="CCT MOTIF FAMILY PROTEIN, EXPRESSED"/>
    <property type="match status" value="1"/>
</dbReference>
<evidence type="ECO:0000256" key="4">
    <source>
        <dbReference type="ARBA" id="ARBA00022771"/>
    </source>
</evidence>
<dbReference type="PROSITE" id="PS50119">
    <property type="entry name" value="ZF_BBOX"/>
    <property type="match status" value="1"/>
</dbReference>
<keyword evidence="3" id="KW-0479">Metal-binding</keyword>
<keyword evidence="6 8" id="KW-0539">Nucleus</keyword>
<feature type="region of interest" description="Disordered" evidence="9">
    <location>
        <begin position="83"/>
        <end position="132"/>
    </location>
</feature>
<dbReference type="OrthoDB" id="153872at2759"/>
<dbReference type="Pfam" id="PF00643">
    <property type="entry name" value="zf-B_box"/>
    <property type="match status" value="1"/>
</dbReference>
<evidence type="ECO:0000256" key="6">
    <source>
        <dbReference type="ARBA" id="ARBA00023242"/>
    </source>
</evidence>
<evidence type="ECO:0000256" key="9">
    <source>
        <dbReference type="SAM" id="MobiDB-lite"/>
    </source>
</evidence>
<name>A0A2U1NTU9_ARTAN</name>
<feature type="domain" description="B box-type" evidence="10">
    <location>
        <begin position="15"/>
        <end position="62"/>
    </location>
</feature>
<evidence type="ECO:0000256" key="3">
    <source>
        <dbReference type="ARBA" id="ARBA00022723"/>
    </source>
</evidence>
<dbReference type="SMART" id="SM00336">
    <property type="entry name" value="BBOX"/>
    <property type="match status" value="1"/>
</dbReference>
<proteinExistence type="inferred from homology"/>
<dbReference type="EMBL" id="PKPP01002206">
    <property type="protein sequence ID" value="PWA76887.1"/>
    <property type="molecule type" value="Genomic_DNA"/>
</dbReference>
<evidence type="ECO:0000259" key="11">
    <source>
        <dbReference type="PROSITE" id="PS51017"/>
    </source>
</evidence>
<dbReference type="PANTHER" id="PTHR31874:SF1">
    <property type="entry name" value="ZINC FINGER PROTEIN CONSTANS-LIKE 6"/>
    <property type="match status" value="1"/>
</dbReference>
<sequence length="656" mass="75758">MVLTETKLANVMGGKTARACDNCLRKRARWYCAADDAFLCQFCDALVHSANLLARGHQRVRLKIASLKLSSLDIPTATWHKGFTKKSRTPRSRNKHASHQTPKSKEPRLSLSPLHVVPESESDDLKTTNSDDQLPYQVPVFDPFSGDPCFSKDFENLSTPDESEAPFHLNNFNGLILPSELELAEFAADVESLLGKSLDEEPFDIESLGMVDCRLESLDDIVKVEEGVHCEALDSEPDMMIEPFELNFDYDSAVPWEEEDKMCVVKNENEKCEVVCDDQVIFPTENNHNVHDESMKLKKMLKLDYEGIIGAWDDDRSPWITGDRPELDPNDCWLDCMGGCGKMEHYHCGDMGMMMWNSGRIDGGREARVSRYKEKRRTRLFSKKIRYEVRKLNAEKRPRMKGRFVKRTSFAALLGKSLDEEPFDIESLGMVDCRLESLDDVVKVEEEVHCEAVDSEPDMMIEPFELNFDYDSAVPWEEEDKMCMVKNENEKCEVVCDDQVIFHTENDHNVHDKSMKLKKMLKLDYEGIIGAWDDDRSPWISGNRPELDPNDCCLDCMGGCGKMEHYHYGDMGMMMWNSSRLDGGREARVSRYKEKRRTRLFSKKIRYEVRKLNAEKRPRMKGRFVKRTSFVAYSYREFETFLSENVIEKNTFDGRK</sequence>
<evidence type="ECO:0000313" key="12">
    <source>
        <dbReference type="EMBL" id="PWA76887.1"/>
    </source>
</evidence>
<accession>A0A2U1NTU9</accession>
<keyword evidence="13" id="KW-1185">Reference proteome</keyword>
<dbReference type="InterPro" id="IPR010402">
    <property type="entry name" value="CCT_domain"/>
</dbReference>
<comment type="caution">
    <text evidence="12">The sequence shown here is derived from an EMBL/GenBank/DDBJ whole genome shotgun (WGS) entry which is preliminary data.</text>
</comment>
<keyword evidence="5" id="KW-0862">Zinc</keyword>
<dbReference type="GO" id="GO:0008270">
    <property type="term" value="F:zinc ion binding"/>
    <property type="evidence" value="ECO:0007669"/>
    <property type="project" value="UniProtKB-KW"/>
</dbReference>
<evidence type="ECO:0000256" key="1">
    <source>
        <dbReference type="ARBA" id="ARBA00004123"/>
    </source>
</evidence>
<evidence type="ECO:0000259" key="10">
    <source>
        <dbReference type="PROSITE" id="PS50119"/>
    </source>
</evidence>
<dbReference type="InterPro" id="IPR052453">
    <property type="entry name" value="CONSTANS-like_ZF"/>
</dbReference>
<dbReference type="STRING" id="35608.A0A2U1NTU9"/>
<comment type="subcellular location">
    <subcellularLocation>
        <location evidence="1 8">Nucleus</location>
    </subcellularLocation>
</comment>
<evidence type="ECO:0000256" key="8">
    <source>
        <dbReference type="PROSITE-ProRule" id="PRU00357"/>
    </source>
</evidence>
<dbReference type="GO" id="GO:0005634">
    <property type="term" value="C:nucleus"/>
    <property type="evidence" value="ECO:0007669"/>
    <property type="project" value="UniProtKB-SubCell"/>
</dbReference>
<dbReference type="GO" id="GO:0006355">
    <property type="term" value="P:regulation of DNA-templated transcription"/>
    <property type="evidence" value="ECO:0007669"/>
    <property type="project" value="TreeGrafter"/>
</dbReference>
<feature type="compositionally biased region" description="Basic residues" evidence="9">
    <location>
        <begin position="83"/>
        <end position="98"/>
    </location>
</feature>
<dbReference type="Pfam" id="PF06203">
    <property type="entry name" value="CCT"/>
    <property type="match status" value="2"/>
</dbReference>
<dbReference type="AlphaFoldDB" id="A0A2U1NTU9"/>